<sequence length="84" mass="9033">MNTGKAILGVMAGIAAGAIIGVLLAPEKGSDTRKVLLGKGEDFAKDVNKKIDKKFEELMHTITAKFRSAQNDLIKSKKDKAEMS</sequence>
<keyword evidence="1" id="KW-0472">Membrane</keyword>
<dbReference type="RefSeq" id="WP_155173653.1">
    <property type="nucleotide sequence ID" value="NZ_BAAAFL010000053.1"/>
</dbReference>
<keyword evidence="1" id="KW-1133">Transmembrane helix</keyword>
<reference evidence="2 3" key="1">
    <citation type="submission" date="2019-02" db="EMBL/GenBank/DDBJ databases">
        <authorList>
            <person name="Goldberg S.R."/>
            <person name="Haltli B.A."/>
            <person name="Correa H."/>
            <person name="Russell K.G."/>
        </authorList>
    </citation>
    <scope>NUCLEOTIDE SEQUENCE [LARGE SCALE GENOMIC DNA]</scope>
    <source>
        <strain evidence="2 3">JCM 16186</strain>
    </source>
</reference>
<evidence type="ECO:0000256" key="1">
    <source>
        <dbReference type="SAM" id="Phobius"/>
    </source>
</evidence>
<accession>A0ABW9RR29</accession>
<proteinExistence type="predicted"/>
<keyword evidence="1" id="KW-0812">Transmembrane</keyword>
<name>A0ABW9RR29_9BACT</name>
<dbReference type="InterPro" id="IPR024623">
    <property type="entry name" value="YtxH"/>
</dbReference>
<comment type="caution">
    <text evidence="2">The sequence shown here is derived from an EMBL/GenBank/DDBJ whole genome shotgun (WGS) entry which is preliminary data.</text>
</comment>
<dbReference type="Pfam" id="PF12732">
    <property type="entry name" value="YtxH"/>
    <property type="match status" value="1"/>
</dbReference>
<protein>
    <submittedName>
        <fullName evidence="2">YtxH domain-containing protein</fullName>
    </submittedName>
</protein>
<organism evidence="2 3">
    <name type="scientific">Fulvivirga kasyanovii</name>
    <dbReference type="NCBI Taxonomy" id="396812"/>
    <lineage>
        <taxon>Bacteria</taxon>
        <taxon>Pseudomonadati</taxon>
        <taxon>Bacteroidota</taxon>
        <taxon>Cytophagia</taxon>
        <taxon>Cytophagales</taxon>
        <taxon>Fulvivirgaceae</taxon>
        <taxon>Fulvivirga</taxon>
    </lineage>
</organism>
<evidence type="ECO:0000313" key="3">
    <source>
        <dbReference type="Proteomes" id="UP000798808"/>
    </source>
</evidence>
<feature type="transmembrane region" description="Helical" evidence="1">
    <location>
        <begin position="6"/>
        <end position="25"/>
    </location>
</feature>
<gene>
    <name evidence="2" type="ORF">E1163_16920</name>
</gene>
<dbReference type="EMBL" id="SMLW01000590">
    <property type="protein sequence ID" value="MTI26642.1"/>
    <property type="molecule type" value="Genomic_DNA"/>
</dbReference>
<evidence type="ECO:0000313" key="2">
    <source>
        <dbReference type="EMBL" id="MTI26642.1"/>
    </source>
</evidence>
<dbReference type="Proteomes" id="UP000798808">
    <property type="component" value="Unassembled WGS sequence"/>
</dbReference>
<keyword evidence="3" id="KW-1185">Reference proteome</keyword>